<dbReference type="PIRSF" id="PIRSF002741">
    <property type="entry name" value="MppA"/>
    <property type="match status" value="1"/>
</dbReference>
<evidence type="ECO:0000256" key="4">
    <source>
        <dbReference type="SAM" id="SignalP"/>
    </source>
</evidence>
<dbReference type="Proteomes" id="UP000234950">
    <property type="component" value="Unassembled WGS sequence"/>
</dbReference>
<evidence type="ECO:0000313" key="7">
    <source>
        <dbReference type="Proteomes" id="UP000234950"/>
    </source>
</evidence>
<evidence type="ECO:0000313" key="6">
    <source>
        <dbReference type="EMBL" id="PLS02465.1"/>
    </source>
</evidence>
<comment type="caution">
    <text evidence="6">The sequence shown here is derived from an EMBL/GenBank/DDBJ whole genome shotgun (WGS) entry which is preliminary data.</text>
</comment>
<proteinExistence type="inferred from homology"/>
<feature type="domain" description="Solute-binding protein family 5" evidence="5">
    <location>
        <begin position="83"/>
        <end position="459"/>
    </location>
</feature>
<protein>
    <submittedName>
        <fullName evidence="6">Oligopeptide-binding protein AppA</fullName>
    </submittedName>
</protein>
<evidence type="ECO:0000259" key="5">
    <source>
        <dbReference type="Pfam" id="PF00496"/>
    </source>
</evidence>
<evidence type="ECO:0000256" key="3">
    <source>
        <dbReference type="ARBA" id="ARBA00022729"/>
    </source>
</evidence>
<name>A0A2N5HAC6_9BACI</name>
<dbReference type="EMBL" id="PGVE01000072">
    <property type="protein sequence ID" value="PLS02465.1"/>
    <property type="molecule type" value="Genomic_DNA"/>
</dbReference>
<dbReference type="InterPro" id="IPR000914">
    <property type="entry name" value="SBP_5_dom"/>
</dbReference>
<evidence type="ECO:0000256" key="2">
    <source>
        <dbReference type="ARBA" id="ARBA00022448"/>
    </source>
</evidence>
<organism evidence="6 7">
    <name type="scientific">Neobacillus cucumis</name>
    <dbReference type="NCBI Taxonomy" id="1740721"/>
    <lineage>
        <taxon>Bacteria</taxon>
        <taxon>Bacillati</taxon>
        <taxon>Bacillota</taxon>
        <taxon>Bacilli</taxon>
        <taxon>Bacillales</taxon>
        <taxon>Bacillaceae</taxon>
        <taxon>Neobacillus</taxon>
    </lineage>
</organism>
<keyword evidence="2" id="KW-0813">Transport</keyword>
<comment type="similarity">
    <text evidence="1">Belongs to the bacterial solute-binding protein 5 family.</text>
</comment>
<keyword evidence="3 4" id="KW-0732">Signal</keyword>
<dbReference type="Gene3D" id="3.10.105.10">
    <property type="entry name" value="Dipeptide-binding Protein, Domain 3"/>
    <property type="match status" value="1"/>
</dbReference>
<gene>
    <name evidence="6" type="ORF">CVD27_20150</name>
</gene>
<dbReference type="PANTHER" id="PTHR30290">
    <property type="entry name" value="PERIPLASMIC BINDING COMPONENT OF ABC TRANSPORTER"/>
    <property type="match status" value="1"/>
</dbReference>
<dbReference type="SUPFAM" id="SSF53850">
    <property type="entry name" value="Periplasmic binding protein-like II"/>
    <property type="match status" value="1"/>
</dbReference>
<dbReference type="GO" id="GO:0042597">
    <property type="term" value="C:periplasmic space"/>
    <property type="evidence" value="ECO:0007669"/>
    <property type="project" value="UniProtKB-ARBA"/>
</dbReference>
<evidence type="ECO:0000256" key="1">
    <source>
        <dbReference type="ARBA" id="ARBA00005695"/>
    </source>
</evidence>
<dbReference type="PROSITE" id="PS51257">
    <property type="entry name" value="PROKAR_LIPOPROTEIN"/>
    <property type="match status" value="1"/>
</dbReference>
<dbReference type="OrthoDB" id="9796817at2"/>
<dbReference type="InterPro" id="IPR039424">
    <property type="entry name" value="SBP_5"/>
</dbReference>
<feature type="chain" id="PRO_5039093297" evidence="4">
    <location>
        <begin position="22"/>
        <end position="541"/>
    </location>
</feature>
<dbReference type="GO" id="GO:0043190">
    <property type="term" value="C:ATP-binding cassette (ABC) transporter complex"/>
    <property type="evidence" value="ECO:0007669"/>
    <property type="project" value="InterPro"/>
</dbReference>
<feature type="signal peptide" evidence="4">
    <location>
        <begin position="1"/>
        <end position="21"/>
    </location>
</feature>
<dbReference type="AlphaFoldDB" id="A0A2N5HAC6"/>
<dbReference type="Pfam" id="PF00496">
    <property type="entry name" value="SBP_bac_5"/>
    <property type="match status" value="1"/>
</dbReference>
<dbReference type="RefSeq" id="WP_101649823.1">
    <property type="nucleotide sequence ID" value="NZ_PGVE01000072.1"/>
</dbReference>
<dbReference type="GO" id="GO:1904680">
    <property type="term" value="F:peptide transmembrane transporter activity"/>
    <property type="evidence" value="ECO:0007669"/>
    <property type="project" value="TreeGrafter"/>
</dbReference>
<dbReference type="Gene3D" id="3.90.76.10">
    <property type="entry name" value="Dipeptide-binding Protein, Domain 1"/>
    <property type="match status" value="1"/>
</dbReference>
<sequence>MDYLKRTVSLSAIVLTLALTACSGKSSTTSSTASSGTANKTMYLGMVNPPINFSTISSPDIASSFIEKFMFDSFLEMTGPQQFVPKLADSIETTDNQTFTIKLNQNAKWSDGKPVTAEDAAFTFNLIANPKVETTVGNYFSVFEGLDDTGKLKEGQTEIPSVKMIDEHTVEFKTKSPVDPNMIKEQLGSKLMILPKHVLEKVAPADLAKDPFFMKPTVTNGPYKFVQYKKDQYVEFKSNPNYYLGKPKTNNLFVKIMPAPNLVAQLQTGELHMNVAAGIGKIPAQDYETVEKFNNVKTKVEPTIGFQTMMFNTTKITDAKVRQALVYAIDREKFVDKLLKGKGEIVDGPYTSVSPYLNKDLEKFTYNPEKAKQLLKEAGWDFNRSLQLVVPIGNKVREQSADIITQNLTDVGVKVKVTTYDFPTIMQKGKAGEFDLLLMGFTFNLDPEISTLYSKAGSYNFMRYDNPKSDELLLKGQSEASPEKRKEIYNELQAIWEKDVPIISLYSDYDFAAISKQVKFGGPKIFGFHNKLQDWSLVGAE</sequence>
<keyword evidence="7" id="KW-1185">Reference proteome</keyword>
<dbReference type="PANTHER" id="PTHR30290:SF9">
    <property type="entry name" value="OLIGOPEPTIDE-BINDING PROTEIN APPA"/>
    <property type="match status" value="1"/>
</dbReference>
<dbReference type="Gene3D" id="3.40.190.10">
    <property type="entry name" value="Periplasmic binding protein-like II"/>
    <property type="match status" value="1"/>
</dbReference>
<reference evidence="6 7" key="1">
    <citation type="submission" date="2017-11" db="EMBL/GenBank/DDBJ databases">
        <title>Comparitive Functional Genomics of Dry Heat Resistant strains isolated from the Viking Spacecraft.</title>
        <authorList>
            <person name="Seuylemezian A."/>
            <person name="Cooper K."/>
            <person name="Vaishampayan P."/>
        </authorList>
    </citation>
    <scope>NUCLEOTIDE SEQUENCE [LARGE SCALE GENOMIC DNA]</scope>
    <source>
        <strain evidence="6 7">V32-6</strain>
    </source>
</reference>
<accession>A0A2N5HAC6</accession>
<dbReference type="GO" id="GO:0015833">
    <property type="term" value="P:peptide transport"/>
    <property type="evidence" value="ECO:0007669"/>
    <property type="project" value="TreeGrafter"/>
</dbReference>
<dbReference type="InterPro" id="IPR030678">
    <property type="entry name" value="Peptide/Ni-bd"/>
</dbReference>